<dbReference type="Proteomes" id="UP000075606">
    <property type="component" value="Unassembled WGS sequence"/>
</dbReference>
<keyword evidence="2" id="KW-1185">Reference proteome</keyword>
<proteinExistence type="predicted"/>
<evidence type="ECO:0000313" key="1">
    <source>
        <dbReference type="EMBL" id="KYG76912.1"/>
    </source>
</evidence>
<name>A0A150XDY8_9BACT</name>
<protein>
    <submittedName>
        <fullName evidence="1">Uncharacterized protein</fullName>
    </submittedName>
</protein>
<gene>
    <name evidence="1" type="ORF">AWW68_18825</name>
</gene>
<evidence type="ECO:0000313" key="2">
    <source>
        <dbReference type="Proteomes" id="UP000075606"/>
    </source>
</evidence>
<reference evidence="1 2" key="1">
    <citation type="submission" date="2016-01" db="EMBL/GenBank/DDBJ databases">
        <title>Genome sequencing of Roseivirga spongicola UST030701-084.</title>
        <authorList>
            <person name="Selvaratnam C."/>
            <person name="Thevarajoo S."/>
            <person name="Goh K.M."/>
            <person name="Ee R."/>
            <person name="Chan K.-G."/>
            <person name="Chong C.S."/>
        </authorList>
    </citation>
    <scope>NUCLEOTIDE SEQUENCE [LARGE SCALE GENOMIC DNA]</scope>
    <source>
        <strain evidence="1 2">UST030701-084</strain>
    </source>
</reference>
<accession>A0A150XDY8</accession>
<dbReference type="AlphaFoldDB" id="A0A150XDY8"/>
<organism evidence="1 2">
    <name type="scientific">Roseivirga spongicola</name>
    <dbReference type="NCBI Taxonomy" id="333140"/>
    <lineage>
        <taxon>Bacteria</taxon>
        <taxon>Pseudomonadati</taxon>
        <taxon>Bacteroidota</taxon>
        <taxon>Cytophagia</taxon>
        <taxon>Cytophagales</taxon>
        <taxon>Roseivirgaceae</taxon>
        <taxon>Roseivirga</taxon>
    </lineage>
</organism>
<sequence length="134" mass="15131">MPKTEDTALAREISGKNIKFLIDLDGSKQDAWGDRFGLGRNSVNNYINKKTLMQIPTAQKVCAHYKLDLGKFYGQIISKEDVGLYANNTPSELLEPEASYSNPSLDSISKEDLYKQLQKEKAKVKYLTEALRNL</sequence>
<comment type="caution">
    <text evidence="1">The sequence shown here is derived from an EMBL/GenBank/DDBJ whole genome shotgun (WGS) entry which is preliminary data.</text>
</comment>
<dbReference type="RefSeq" id="WP_068218551.1">
    <property type="nucleotide sequence ID" value="NZ_CP139724.1"/>
</dbReference>
<dbReference type="OrthoDB" id="1162756at2"/>
<dbReference type="EMBL" id="LRPC01000002">
    <property type="protein sequence ID" value="KYG76912.1"/>
    <property type="molecule type" value="Genomic_DNA"/>
</dbReference>